<evidence type="ECO:0000313" key="9">
    <source>
        <dbReference type="Proteomes" id="UP000675920"/>
    </source>
</evidence>
<dbReference type="Gene3D" id="3.40.50.300">
    <property type="entry name" value="P-loop containing nucleotide triphosphate hydrolases"/>
    <property type="match status" value="1"/>
</dbReference>
<dbReference type="InterPro" id="IPR027417">
    <property type="entry name" value="P-loop_NTPase"/>
</dbReference>
<reference evidence="10" key="2">
    <citation type="journal article" date="2000" name="Annu. Rev. Biochem.">
        <title>Two-component signal transduction.</title>
        <authorList>
            <person name="Stock A.M."/>
            <person name="Robinson V.L."/>
            <person name="Goudreau P.N."/>
        </authorList>
    </citation>
    <scope>NUCLEOTIDE SEQUENCE</scope>
</reference>
<feature type="modified residue" description="4-aspartylphosphate" evidence="6">
    <location>
        <position position="54"/>
    </location>
</feature>
<dbReference type="PANTHER" id="PTHR32071">
    <property type="entry name" value="TRANSCRIPTIONAL REGULATORY PROTEIN"/>
    <property type="match status" value="1"/>
</dbReference>
<feature type="domain" description="Response regulatory" evidence="8">
    <location>
        <begin position="5"/>
        <end position="117"/>
    </location>
</feature>
<dbReference type="SMART" id="SM00382">
    <property type="entry name" value="AAA"/>
    <property type="match status" value="1"/>
</dbReference>
<dbReference type="InterPro" id="IPR011006">
    <property type="entry name" value="CheY-like_superfamily"/>
</dbReference>
<dbReference type="Pfam" id="PF00158">
    <property type="entry name" value="Sigma54_activat"/>
    <property type="match status" value="1"/>
</dbReference>
<dbReference type="FunFam" id="3.40.50.300:FF:000006">
    <property type="entry name" value="DNA-binding transcriptional regulator NtrC"/>
    <property type="match status" value="1"/>
</dbReference>
<evidence type="ECO:0000256" key="1">
    <source>
        <dbReference type="ARBA" id="ARBA00022741"/>
    </source>
</evidence>
<reference evidence="10" key="1">
    <citation type="journal article" date="1996" name="Mol. Microbiol.">
        <title>Signal sensing by sigma 54-dependent regulators: derepression as a control mechanism.</title>
        <authorList>
            <person name="Shingler V."/>
        </authorList>
    </citation>
    <scope>NUCLEOTIDE SEQUENCE</scope>
</reference>
<dbReference type="PROSITE" id="PS00688">
    <property type="entry name" value="SIGMA54_INTERACT_3"/>
    <property type="match status" value="1"/>
</dbReference>
<dbReference type="Pfam" id="PF00072">
    <property type="entry name" value="Response_reg"/>
    <property type="match status" value="1"/>
</dbReference>
<reference evidence="10" key="4">
    <citation type="journal article" date="2010" name="Curr. Opin. Microbiol.">
        <title>Diversity of structure and function of response regulator output domains.</title>
        <authorList>
            <person name="Galperin M.Y."/>
        </authorList>
    </citation>
    <scope>NUCLEOTIDE SEQUENCE</scope>
</reference>
<dbReference type="Gene3D" id="1.10.8.60">
    <property type="match status" value="1"/>
</dbReference>
<dbReference type="GO" id="GO:0043565">
    <property type="term" value="F:sequence-specific DNA binding"/>
    <property type="evidence" value="ECO:0007669"/>
    <property type="project" value="InterPro"/>
</dbReference>
<dbReference type="InterPro" id="IPR001789">
    <property type="entry name" value="Sig_transdc_resp-reg_receiver"/>
</dbReference>
<dbReference type="InterPro" id="IPR009057">
    <property type="entry name" value="Homeodomain-like_sf"/>
</dbReference>
<dbReference type="InterPro" id="IPR058031">
    <property type="entry name" value="AAA_lid_NorR"/>
</dbReference>
<evidence type="ECO:0000256" key="5">
    <source>
        <dbReference type="ARBA" id="ARBA00023163"/>
    </source>
</evidence>
<keyword evidence="9" id="KW-1185">Reference proteome</keyword>
<dbReference type="PROSITE" id="PS50045">
    <property type="entry name" value="SIGMA54_INTERACT_4"/>
    <property type="match status" value="1"/>
</dbReference>
<dbReference type="SMART" id="SM00448">
    <property type="entry name" value="REC"/>
    <property type="match status" value="1"/>
</dbReference>
<accession>A0A8B6X1U5</accession>
<dbReference type="GO" id="GO:0006355">
    <property type="term" value="P:regulation of DNA-templated transcription"/>
    <property type="evidence" value="ECO:0007669"/>
    <property type="project" value="InterPro"/>
</dbReference>
<feature type="domain" description="Sigma-54 factor interaction" evidence="7">
    <location>
        <begin position="143"/>
        <end position="371"/>
    </location>
</feature>
<proteinExistence type="predicted"/>
<dbReference type="SUPFAM" id="SSF52540">
    <property type="entry name" value="P-loop containing nucleoside triphosphate hydrolases"/>
    <property type="match status" value="1"/>
</dbReference>
<dbReference type="Proteomes" id="UP000675920">
    <property type="component" value="Unplaced"/>
</dbReference>
<keyword evidence="2" id="KW-0067">ATP-binding</keyword>
<dbReference type="OrthoDB" id="9761705at2"/>
<keyword evidence="4" id="KW-0238">DNA-binding</keyword>
<dbReference type="Pfam" id="PF25601">
    <property type="entry name" value="AAA_lid_14"/>
    <property type="match status" value="1"/>
</dbReference>
<dbReference type="RefSeq" id="WP_028310348.1">
    <property type="nucleotide sequence ID" value="NZ_AXWS01000007.1"/>
</dbReference>
<name>A0A8B6X1U5_9BURK</name>
<dbReference type="PROSITE" id="PS00676">
    <property type="entry name" value="SIGMA54_INTERACT_2"/>
    <property type="match status" value="1"/>
</dbReference>
<dbReference type="PANTHER" id="PTHR32071:SF57">
    <property type="entry name" value="C4-DICARBOXYLATE TRANSPORT TRANSCRIPTIONAL REGULATORY PROTEIN DCTD"/>
    <property type="match status" value="1"/>
</dbReference>
<dbReference type="InterPro" id="IPR003593">
    <property type="entry name" value="AAA+_ATPase"/>
</dbReference>
<protein>
    <submittedName>
        <fullName evidence="10">Sigma-54-dependent transcriptional regulator</fullName>
    </submittedName>
</protein>
<keyword evidence="1" id="KW-0547">Nucleotide-binding</keyword>
<organism evidence="9 10">
    <name type="scientific">Derxia gummosa DSM 723</name>
    <dbReference type="NCBI Taxonomy" id="1121388"/>
    <lineage>
        <taxon>Bacteria</taxon>
        <taxon>Pseudomonadati</taxon>
        <taxon>Pseudomonadota</taxon>
        <taxon>Betaproteobacteria</taxon>
        <taxon>Burkholderiales</taxon>
        <taxon>Alcaligenaceae</taxon>
        <taxon>Derxia</taxon>
    </lineage>
</organism>
<keyword evidence="5" id="KW-0804">Transcription</keyword>
<dbReference type="SUPFAM" id="SSF46689">
    <property type="entry name" value="Homeodomain-like"/>
    <property type="match status" value="1"/>
</dbReference>
<reference evidence="10" key="3">
    <citation type="journal article" date="2003" name="J. Bacteriol.">
        <title>Domain architectures of sigma54-dependent transcriptional activators.</title>
        <authorList>
            <person name="Studholme D.J."/>
            <person name="Dixon R."/>
        </authorList>
    </citation>
    <scope>NUCLEOTIDE SEQUENCE</scope>
</reference>
<dbReference type="CDD" id="cd00156">
    <property type="entry name" value="REC"/>
    <property type="match status" value="1"/>
</dbReference>
<dbReference type="InterPro" id="IPR002197">
    <property type="entry name" value="HTH_Fis"/>
</dbReference>
<evidence type="ECO:0000256" key="6">
    <source>
        <dbReference type="PROSITE-ProRule" id="PRU00169"/>
    </source>
</evidence>
<dbReference type="CDD" id="cd00009">
    <property type="entry name" value="AAA"/>
    <property type="match status" value="1"/>
</dbReference>
<evidence type="ECO:0000259" key="7">
    <source>
        <dbReference type="PROSITE" id="PS50045"/>
    </source>
</evidence>
<evidence type="ECO:0000256" key="4">
    <source>
        <dbReference type="ARBA" id="ARBA00023125"/>
    </source>
</evidence>
<reference evidence="10" key="5">
    <citation type="submission" date="2025-08" db="UniProtKB">
        <authorList>
            <consortium name="RefSeq"/>
        </authorList>
    </citation>
    <scope>IDENTIFICATION</scope>
</reference>
<dbReference type="GO" id="GO:0005524">
    <property type="term" value="F:ATP binding"/>
    <property type="evidence" value="ECO:0007669"/>
    <property type="project" value="UniProtKB-KW"/>
</dbReference>
<dbReference type="GO" id="GO:0000160">
    <property type="term" value="P:phosphorelay signal transduction system"/>
    <property type="evidence" value="ECO:0007669"/>
    <property type="project" value="InterPro"/>
</dbReference>
<dbReference type="SUPFAM" id="SSF52172">
    <property type="entry name" value="CheY-like"/>
    <property type="match status" value="1"/>
</dbReference>
<evidence type="ECO:0000313" key="10">
    <source>
        <dbReference type="RefSeq" id="WP_028310348.1"/>
    </source>
</evidence>
<keyword evidence="3" id="KW-0805">Transcription regulation</keyword>
<dbReference type="AlphaFoldDB" id="A0A8B6X1U5"/>
<evidence type="ECO:0000256" key="2">
    <source>
        <dbReference type="ARBA" id="ARBA00022840"/>
    </source>
</evidence>
<dbReference type="Gene3D" id="3.40.50.2300">
    <property type="match status" value="1"/>
</dbReference>
<sequence length="463" mass="49979">MARTLVLVIDSDPHERRSLAQKAAGAGCDVLEAASLREAQIHLVRQRPGFAFVDLNLPDGDGLALAREIVLGGTRIALLTGRPTVESAIAALRLGAADYLVRPLDAGAIARLLAGLASEAQTARPDTAALLRELDATGRFGHLIGRSPAMRRLYDALIRVAPTNATVLLVGESGTGKELAAQTVHDLSDRHGQPFVALNCGAISPTLIESEMFGHERGSFTGAERQHRGYFERADGGTLFLDEVTEMPLELQTKLLRVLETGSFMRLGTPKEIEVDVRIVAATNRNPERAVAEGQLRADLYHRLNVFPIALAPLRERGDDIQLLADDFLRRLNASHGDTRRFSPAMRAVMARHAWPGNVRELRNAVQRAYIMSAGEELDAATLDLDLPPARAAGPVLAMPIGISLAEADKRLIFATLDQCDGVKKRAAEVLGISLKTLYNRLESYGLPAVETGEIDGDTAPAE</sequence>
<dbReference type="InterPro" id="IPR025943">
    <property type="entry name" value="Sigma_54_int_dom_ATP-bd_2"/>
</dbReference>
<dbReference type="InterPro" id="IPR002078">
    <property type="entry name" value="Sigma_54_int"/>
</dbReference>
<dbReference type="Pfam" id="PF02954">
    <property type="entry name" value="HTH_8"/>
    <property type="match status" value="1"/>
</dbReference>
<dbReference type="Gene3D" id="1.10.10.60">
    <property type="entry name" value="Homeodomain-like"/>
    <property type="match status" value="1"/>
</dbReference>
<evidence type="ECO:0000259" key="8">
    <source>
        <dbReference type="PROSITE" id="PS50110"/>
    </source>
</evidence>
<evidence type="ECO:0000256" key="3">
    <source>
        <dbReference type="ARBA" id="ARBA00023015"/>
    </source>
</evidence>
<keyword evidence="6" id="KW-0597">Phosphoprotein</keyword>
<dbReference type="PROSITE" id="PS50110">
    <property type="entry name" value="RESPONSE_REGULATORY"/>
    <property type="match status" value="1"/>
</dbReference>
<dbReference type="InterPro" id="IPR025944">
    <property type="entry name" value="Sigma_54_int_dom_CS"/>
</dbReference>
<dbReference type="PRINTS" id="PR01590">
    <property type="entry name" value="HTHFIS"/>
</dbReference>